<keyword evidence="9" id="KW-1185">Reference proteome</keyword>
<dbReference type="RefSeq" id="WP_184886744.1">
    <property type="nucleotide sequence ID" value="NZ_BOOV01000006.1"/>
</dbReference>
<comment type="catalytic activity">
    <reaction evidence="1">
        <text>Hydrolyzes the link between N-acetylmuramoyl residues and L-amino acid residues in certain cell-wall glycopeptides.</text>
        <dbReference type="EC" id="3.5.1.28"/>
    </reaction>
</comment>
<dbReference type="FunFam" id="3.40.80.10:FF:000006">
    <property type="entry name" value="N-acetylmuramoyl-L-alanine amidase"/>
    <property type="match status" value="1"/>
</dbReference>
<sequence length="612" mass="66612">MRAALTASAAVSLVWSLLWSLLAAPAPAGATPPPGASSRQEAFRAAAWRYGVPEKVLLGVSYLESRWDANDGLPSVTGGYGPMHLTLGGPAPSTAERAARLTGIPADLLTRDPAANVLGGAALLARHQSDLGAPPDAGPARWYDAVARYSGARDPGTARRFAREVFAVIRHGASRVTDDGQKVSLPPSPEIAPPMEESRGAGGRGEAKDVDCPRRLACAWMPAPYQRLPGDGRTYGNHDLSDRPRTQKIRYIVVHDTEETFDRTLGLVSDPAYVSWHYTVRSADGYIAQHVRARDVAWHAGNWYVNATSIGIEHEGYLARGAWYTEAMYRASARLVRHLAKRYGIPLDRAHILGHDNVPGTTPATMAGMHVDPGPYWDWGHYFELLGRPIRPTAGPRGGLVTIRTDYASHRPRYTGCEAAGVDCRPHGSSAVRLHTEPDEDAPLVRDAGRKPGRSTYDVYDHGARASTGQRFAVAARRGDWTAIWYLGRIAWFHDPPEAPTAVNATGPVVTPRRGLASVPVYGRAYPEPEAYPKGVPVQDIVPLRYEIPEGQRYAVGLSTRGEYYYATTFDPADHRVVRGRVLYHQIQFGHRVAYVMAGDVDLLPSASGAPR</sequence>
<reference evidence="8 9" key="1">
    <citation type="submission" date="2020-08" db="EMBL/GenBank/DDBJ databases">
        <title>Sequencing the genomes of 1000 actinobacteria strains.</title>
        <authorList>
            <person name="Klenk H.-P."/>
        </authorList>
    </citation>
    <scope>NUCLEOTIDE SEQUENCE [LARGE SCALE GENOMIC DNA]</scope>
    <source>
        <strain evidence="8 9">DSM 45784</strain>
    </source>
</reference>
<dbReference type="InterPro" id="IPR036505">
    <property type="entry name" value="Amidase/PGRP_sf"/>
</dbReference>
<dbReference type="Gene3D" id="3.40.80.10">
    <property type="entry name" value="Peptidoglycan recognition protein-like"/>
    <property type="match status" value="1"/>
</dbReference>
<feature type="signal peptide" evidence="6">
    <location>
        <begin position="1"/>
        <end position="30"/>
    </location>
</feature>
<dbReference type="SMART" id="SM00644">
    <property type="entry name" value="Ami_2"/>
    <property type="match status" value="1"/>
</dbReference>
<evidence type="ECO:0000256" key="4">
    <source>
        <dbReference type="ARBA" id="ARBA00023316"/>
    </source>
</evidence>
<protein>
    <recommendedName>
        <fullName evidence="2">N-acetylmuramoyl-L-alanine amidase</fullName>
        <ecNumber evidence="2">3.5.1.28</ecNumber>
    </recommendedName>
</protein>
<dbReference type="Pfam" id="PF01510">
    <property type="entry name" value="Amidase_2"/>
    <property type="match status" value="1"/>
</dbReference>
<feature type="region of interest" description="Disordered" evidence="5">
    <location>
        <begin position="177"/>
        <end position="208"/>
    </location>
</feature>
<gene>
    <name evidence="8" type="ORF">BJ982_006750</name>
</gene>
<evidence type="ECO:0000256" key="5">
    <source>
        <dbReference type="SAM" id="MobiDB-lite"/>
    </source>
</evidence>
<dbReference type="GO" id="GO:0009254">
    <property type="term" value="P:peptidoglycan turnover"/>
    <property type="evidence" value="ECO:0007669"/>
    <property type="project" value="TreeGrafter"/>
</dbReference>
<evidence type="ECO:0000313" key="9">
    <source>
        <dbReference type="Proteomes" id="UP000542210"/>
    </source>
</evidence>
<dbReference type="Pfam" id="PF01464">
    <property type="entry name" value="SLT"/>
    <property type="match status" value="1"/>
</dbReference>
<evidence type="ECO:0000256" key="6">
    <source>
        <dbReference type="SAM" id="SignalP"/>
    </source>
</evidence>
<dbReference type="Gene3D" id="1.10.530.10">
    <property type="match status" value="1"/>
</dbReference>
<feature type="domain" description="N-acetylmuramoyl-L-alanine amidase" evidence="7">
    <location>
        <begin position="235"/>
        <end position="374"/>
    </location>
</feature>
<dbReference type="AlphaFoldDB" id="A0A7W7GFL6"/>
<dbReference type="CDD" id="cd06583">
    <property type="entry name" value="PGRP"/>
    <property type="match status" value="1"/>
</dbReference>
<evidence type="ECO:0000256" key="3">
    <source>
        <dbReference type="ARBA" id="ARBA00022801"/>
    </source>
</evidence>
<dbReference type="Proteomes" id="UP000542210">
    <property type="component" value="Unassembled WGS sequence"/>
</dbReference>
<name>A0A7W7GFL6_9ACTN</name>
<keyword evidence="4" id="KW-0961">Cell wall biogenesis/degradation</keyword>
<dbReference type="PANTHER" id="PTHR30417">
    <property type="entry name" value="N-ACETYLMURAMOYL-L-ALANINE AMIDASE AMID"/>
    <property type="match status" value="1"/>
</dbReference>
<accession>A0A7W7GFL6</accession>
<dbReference type="InterPro" id="IPR002502">
    <property type="entry name" value="Amidase_domain"/>
</dbReference>
<dbReference type="InterPro" id="IPR008258">
    <property type="entry name" value="Transglycosylase_SLT_dom_1"/>
</dbReference>
<dbReference type="SUPFAM" id="SSF53955">
    <property type="entry name" value="Lysozyme-like"/>
    <property type="match status" value="1"/>
</dbReference>
<evidence type="ECO:0000313" key="8">
    <source>
        <dbReference type="EMBL" id="MBB4705206.1"/>
    </source>
</evidence>
<dbReference type="GO" id="GO:0008745">
    <property type="term" value="F:N-acetylmuramoyl-L-alanine amidase activity"/>
    <property type="evidence" value="ECO:0007669"/>
    <property type="project" value="UniProtKB-EC"/>
</dbReference>
<evidence type="ECO:0000259" key="7">
    <source>
        <dbReference type="SMART" id="SM00644"/>
    </source>
</evidence>
<dbReference type="GO" id="GO:0009253">
    <property type="term" value="P:peptidoglycan catabolic process"/>
    <property type="evidence" value="ECO:0007669"/>
    <property type="project" value="InterPro"/>
</dbReference>
<comment type="caution">
    <text evidence="8">The sequence shown here is derived from an EMBL/GenBank/DDBJ whole genome shotgun (WGS) entry which is preliminary data.</text>
</comment>
<keyword evidence="3" id="KW-0378">Hydrolase</keyword>
<keyword evidence="6" id="KW-0732">Signal</keyword>
<dbReference type="PANTHER" id="PTHR30417:SF1">
    <property type="entry name" value="N-ACETYLMURAMOYL-L-ALANINE AMIDASE AMID"/>
    <property type="match status" value="1"/>
</dbReference>
<dbReference type="GO" id="GO:0071555">
    <property type="term" value="P:cell wall organization"/>
    <property type="evidence" value="ECO:0007669"/>
    <property type="project" value="UniProtKB-KW"/>
</dbReference>
<dbReference type="InterPro" id="IPR051206">
    <property type="entry name" value="NAMLAA_amidase_2"/>
</dbReference>
<dbReference type="EMBL" id="JACHND010000001">
    <property type="protein sequence ID" value="MBB4705206.1"/>
    <property type="molecule type" value="Genomic_DNA"/>
</dbReference>
<proteinExistence type="predicted"/>
<dbReference type="EC" id="3.5.1.28" evidence="2"/>
<dbReference type="InterPro" id="IPR023346">
    <property type="entry name" value="Lysozyme-like_dom_sf"/>
</dbReference>
<evidence type="ECO:0000256" key="1">
    <source>
        <dbReference type="ARBA" id="ARBA00001561"/>
    </source>
</evidence>
<feature type="chain" id="PRO_5030590460" description="N-acetylmuramoyl-L-alanine amidase" evidence="6">
    <location>
        <begin position="31"/>
        <end position="612"/>
    </location>
</feature>
<organism evidence="8 9">
    <name type="scientific">Sphaerisporangium siamense</name>
    <dbReference type="NCBI Taxonomy" id="795645"/>
    <lineage>
        <taxon>Bacteria</taxon>
        <taxon>Bacillati</taxon>
        <taxon>Actinomycetota</taxon>
        <taxon>Actinomycetes</taxon>
        <taxon>Streptosporangiales</taxon>
        <taxon>Streptosporangiaceae</taxon>
        <taxon>Sphaerisporangium</taxon>
    </lineage>
</organism>
<dbReference type="SUPFAM" id="SSF55846">
    <property type="entry name" value="N-acetylmuramoyl-L-alanine amidase-like"/>
    <property type="match status" value="1"/>
</dbReference>
<evidence type="ECO:0000256" key="2">
    <source>
        <dbReference type="ARBA" id="ARBA00011901"/>
    </source>
</evidence>